<organism evidence="2 3">
    <name type="scientific">Taxus chinensis</name>
    <name type="common">Chinese yew</name>
    <name type="synonym">Taxus wallichiana var. chinensis</name>
    <dbReference type="NCBI Taxonomy" id="29808"/>
    <lineage>
        <taxon>Eukaryota</taxon>
        <taxon>Viridiplantae</taxon>
        <taxon>Streptophyta</taxon>
        <taxon>Embryophyta</taxon>
        <taxon>Tracheophyta</taxon>
        <taxon>Spermatophyta</taxon>
        <taxon>Pinopsida</taxon>
        <taxon>Pinidae</taxon>
        <taxon>Conifers II</taxon>
        <taxon>Cupressales</taxon>
        <taxon>Taxaceae</taxon>
        <taxon>Taxus</taxon>
    </lineage>
</organism>
<protein>
    <recommendedName>
        <fullName evidence="4">BHLH domain-containing protein</fullName>
    </recommendedName>
</protein>
<keyword evidence="3" id="KW-1185">Reference proteome</keyword>
<dbReference type="EMBL" id="JAHRHJ020000003">
    <property type="protein sequence ID" value="KAH9323044.1"/>
    <property type="molecule type" value="Genomic_DNA"/>
</dbReference>
<feature type="non-terminal residue" evidence="2">
    <location>
        <position position="100"/>
    </location>
</feature>
<accession>A0AA38LG14</accession>
<comment type="caution">
    <text evidence="2">The sequence shown here is derived from an EMBL/GenBank/DDBJ whole genome shotgun (WGS) entry which is preliminary data.</text>
</comment>
<dbReference type="Proteomes" id="UP000824469">
    <property type="component" value="Unassembled WGS sequence"/>
</dbReference>
<feature type="non-terminal residue" evidence="2">
    <location>
        <position position="1"/>
    </location>
</feature>
<evidence type="ECO:0000313" key="3">
    <source>
        <dbReference type="Proteomes" id="UP000824469"/>
    </source>
</evidence>
<evidence type="ECO:0008006" key="4">
    <source>
        <dbReference type="Google" id="ProtNLM"/>
    </source>
</evidence>
<gene>
    <name evidence="2" type="ORF">KI387_017683</name>
</gene>
<sequence>VAGYCLIEQTIKYIEKLHRRVEELKEKRERLLATKSCLDDVNVCVEVRLFGNEIIIRITSFKMTCHLWKIYQVIEAQHFNIQTADIYRGNSIVLLCFHAH</sequence>
<evidence type="ECO:0000256" key="1">
    <source>
        <dbReference type="SAM" id="Coils"/>
    </source>
</evidence>
<proteinExistence type="predicted"/>
<keyword evidence="1" id="KW-0175">Coiled coil</keyword>
<evidence type="ECO:0000313" key="2">
    <source>
        <dbReference type="EMBL" id="KAH9323044.1"/>
    </source>
</evidence>
<feature type="coiled-coil region" evidence="1">
    <location>
        <begin position="7"/>
        <end position="41"/>
    </location>
</feature>
<dbReference type="AlphaFoldDB" id="A0AA38LG14"/>
<name>A0AA38LG14_TAXCH</name>
<reference evidence="2 3" key="1">
    <citation type="journal article" date="2021" name="Nat. Plants">
        <title>The Taxus genome provides insights into paclitaxel biosynthesis.</title>
        <authorList>
            <person name="Xiong X."/>
            <person name="Gou J."/>
            <person name="Liao Q."/>
            <person name="Li Y."/>
            <person name="Zhou Q."/>
            <person name="Bi G."/>
            <person name="Li C."/>
            <person name="Du R."/>
            <person name="Wang X."/>
            <person name="Sun T."/>
            <person name="Guo L."/>
            <person name="Liang H."/>
            <person name="Lu P."/>
            <person name="Wu Y."/>
            <person name="Zhang Z."/>
            <person name="Ro D.K."/>
            <person name="Shang Y."/>
            <person name="Huang S."/>
            <person name="Yan J."/>
        </authorList>
    </citation>
    <scope>NUCLEOTIDE SEQUENCE [LARGE SCALE GENOMIC DNA]</scope>
    <source>
        <strain evidence="2">Ta-2019</strain>
    </source>
</reference>